<dbReference type="Pfam" id="PF00072">
    <property type="entry name" value="Response_reg"/>
    <property type="match status" value="1"/>
</dbReference>
<evidence type="ECO:0000259" key="17">
    <source>
        <dbReference type="PROSITE" id="PS50110"/>
    </source>
</evidence>
<evidence type="ECO:0000256" key="8">
    <source>
        <dbReference type="ARBA" id="ARBA00022692"/>
    </source>
</evidence>
<evidence type="ECO:0000256" key="11">
    <source>
        <dbReference type="ARBA" id="ARBA00022989"/>
    </source>
</evidence>
<evidence type="ECO:0000259" key="16">
    <source>
        <dbReference type="PROSITE" id="PS50109"/>
    </source>
</evidence>
<comment type="caution">
    <text evidence="19">The sequence shown here is derived from an EMBL/GenBank/DDBJ whole genome shotgun (WGS) entry which is preliminary data.</text>
</comment>
<organism evidence="19 20">
    <name type="scientific">Adhaeribacter terreus</name>
    <dbReference type="NCBI Taxonomy" id="529703"/>
    <lineage>
        <taxon>Bacteria</taxon>
        <taxon>Pseudomonadati</taxon>
        <taxon>Bacteroidota</taxon>
        <taxon>Cytophagia</taxon>
        <taxon>Cytophagales</taxon>
        <taxon>Hymenobacteraceae</taxon>
        <taxon>Adhaeribacter</taxon>
    </lineage>
</organism>
<dbReference type="CDD" id="cd00082">
    <property type="entry name" value="HisKA"/>
    <property type="match status" value="1"/>
</dbReference>
<keyword evidence="11 15" id="KW-1133">Transmembrane helix</keyword>
<evidence type="ECO:0000256" key="15">
    <source>
        <dbReference type="SAM" id="Phobius"/>
    </source>
</evidence>
<name>A0ABW0E9I6_9BACT</name>
<dbReference type="PRINTS" id="PR00344">
    <property type="entry name" value="BCTRLSENSOR"/>
</dbReference>
<keyword evidence="10" id="KW-0547">Nucleotide-binding</keyword>
<dbReference type="SMART" id="SM00387">
    <property type="entry name" value="HATPase_c"/>
    <property type="match status" value="1"/>
</dbReference>
<dbReference type="SMART" id="SM00388">
    <property type="entry name" value="HisKA"/>
    <property type="match status" value="1"/>
</dbReference>
<dbReference type="PANTHER" id="PTHR43047">
    <property type="entry name" value="TWO-COMPONENT HISTIDINE PROTEIN KINASE"/>
    <property type="match status" value="1"/>
</dbReference>
<dbReference type="InterPro" id="IPR003661">
    <property type="entry name" value="HisK_dim/P_dom"/>
</dbReference>
<dbReference type="EMBL" id="JBHSKT010000002">
    <property type="protein sequence ID" value="MFC5269926.1"/>
    <property type="molecule type" value="Genomic_DNA"/>
</dbReference>
<keyword evidence="6 14" id="KW-0597">Phosphoprotein</keyword>
<evidence type="ECO:0000256" key="7">
    <source>
        <dbReference type="ARBA" id="ARBA00022679"/>
    </source>
</evidence>
<dbReference type="Proteomes" id="UP001596161">
    <property type="component" value="Unassembled WGS sequence"/>
</dbReference>
<dbReference type="RefSeq" id="WP_378016306.1">
    <property type="nucleotide sequence ID" value="NZ_JBHSKT010000002.1"/>
</dbReference>
<keyword evidence="7" id="KW-0808">Transferase</keyword>
<keyword evidence="5" id="KW-0997">Cell inner membrane</keyword>
<evidence type="ECO:0000313" key="20">
    <source>
        <dbReference type="Proteomes" id="UP001596161"/>
    </source>
</evidence>
<dbReference type="Gene3D" id="1.10.287.130">
    <property type="match status" value="1"/>
</dbReference>
<evidence type="ECO:0000256" key="2">
    <source>
        <dbReference type="ARBA" id="ARBA00004429"/>
    </source>
</evidence>
<dbReference type="PROSITE" id="PS50110">
    <property type="entry name" value="RESPONSE_REGULATORY"/>
    <property type="match status" value="1"/>
</dbReference>
<dbReference type="SUPFAM" id="SSF55874">
    <property type="entry name" value="ATPase domain of HSP90 chaperone/DNA topoisomerase II/histidine kinase"/>
    <property type="match status" value="1"/>
</dbReference>
<reference evidence="20" key="1">
    <citation type="journal article" date="2019" name="Int. J. Syst. Evol. Microbiol.">
        <title>The Global Catalogue of Microorganisms (GCM) 10K type strain sequencing project: providing services to taxonomists for standard genome sequencing and annotation.</title>
        <authorList>
            <consortium name="The Broad Institute Genomics Platform"/>
            <consortium name="The Broad Institute Genome Sequencing Center for Infectious Disease"/>
            <person name="Wu L."/>
            <person name="Ma J."/>
        </authorList>
    </citation>
    <scope>NUCLEOTIDE SEQUENCE [LARGE SCALE GENOMIC DNA]</scope>
    <source>
        <strain evidence="20">KACC 12602</strain>
    </source>
</reference>
<dbReference type="InterPro" id="IPR011006">
    <property type="entry name" value="CheY-like_superfamily"/>
</dbReference>
<dbReference type="InterPro" id="IPR004358">
    <property type="entry name" value="Sig_transdc_His_kin-like_C"/>
</dbReference>
<feature type="modified residue" description="Phosphohistidine" evidence="13">
    <location>
        <position position="781"/>
    </location>
</feature>
<dbReference type="SUPFAM" id="SSF47226">
    <property type="entry name" value="Histidine-containing phosphotransfer domain, HPT domain"/>
    <property type="match status" value="1"/>
</dbReference>
<keyword evidence="8 15" id="KW-0812">Transmembrane</keyword>
<dbReference type="CDD" id="cd16922">
    <property type="entry name" value="HATPase_EvgS-ArcB-TorS-like"/>
    <property type="match status" value="1"/>
</dbReference>
<dbReference type="SUPFAM" id="SSF52172">
    <property type="entry name" value="CheY-like"/>
    <property type="match status" value="1"/>
</dbReference>
<sequence>MADYPEKSFLQSIHGKVIAAFLIGVAAVALSWVVMQVGFREMLQTVNKLSAPNEKLRIVNNLSYQIIQLEQLQRANVIRNPEKPGNAYHSETANFIASLDTLRQLSLGNKLQVQRIDSMELILLQHKELADQYFGLRADWSKNLALSKRVAYLSDIIANVKPVADSSVVTTSKKITTTTIIPSETDSLVLEEPKQSFFSRLFGSKKTVAKPRQLLKQIQEELNVQIDTLSVARQDSSIYEVEKVMRRIEKDYLQRRAHILDRELALIKSSSRLHTQMLNLLHAIEAEELSFGRIRNKNASEVVTASLERMNLITVGFFLGAALLVFLIFLDISRRDKYRKALQLAKEEAENLGQVKQRFLANMSHELRTPLQSIIGFADQILEQEKPQKEAVKAIHQSSEHLLQIVNEVLDYSRIVSGKFTFEEKPFELKKLATEVITTLQLQAQKKNLQLQFMFENSAAQHVVGDPFRMRQVLYNLLGNAIKFTPEGFVKLTVKCLGKGEKPFFSFLVQDSGIGISEKDQQRIFNQFEQASAVSPENYSGTGLGLSIVKALVESQGGYLTVKSKPGQGSVFEVQLPFVTSGISETEMKTVPEKTLQDFAGKVLVVDDDAFILELCATILNKNGIKNFCYNSSQKLLQQELPEELRFVFLDIRMPEISGLELCKILREKLGPEVKIFALTAQALPEEKATILMHGFDGILRKPFREKELLQLLKRYAFSPKKSEKTVEKNFAALRQMTGNDEAIFQKILAQFISETTSDLELLELALLKDETGENAAEIVHRLTARTGQMGDLQLSKKLRKLENKLRSEIAFENLKPEIKSVSEAINQMILLAEAEKTVGETA</sequence>
<dbReference type="PROSITE" id="PS50109">
    <property type="entry name" value="HIS_KIN"/>
    <property type="match status" value="1"/>
</dbReference>
<evidence type="ECO:0000256" key="6">
    <source>
        <dbReference type="ARBA" id="ARBA00022553"/>
    </source>
</evidence>
<dbReference type="InterPro" id="IPR036890">
    <property type="entry name" value="HATPase_C_sf"/>
</dbReference>
<evidence type="ECO:0000256" key="1">
    <source>
        <dbReference type="ARBA" id="ARBA00000085"/>
    </source>
</evidence>
<dbReference type="InterPro" id="IPR036641">
    <property type="entry name" value="HPT_dom_sf"/>
</dbReference>
<keyword evidence="12 15" id="KW-0472">Membrane</keyword>
<feature type="transmembrane region" description="Helical" evidence="15">
    <location>
        <begin position="17"/>
        <end position="39"/>
    </location>
</feature>
<evidence type="ECO:0000313" key="19">
    <source>
        <dbReference type="EMBL" id="MFC5269926.1"/>
    </source>
</evidence>
<dbReference type="InterPro" id="IPR008207">
    <property type="entry name" value="Sig_transdc_His_kin_Hpt_dom"/>
</dbReference>
<keyword evidence="4" id="KW-1003">Cell membrane</keyword>
<dbReference type="GO" id="GO:0016301">
    <property type="term" value="F:kinase activity"/>
    <property type="evidence" value="ECO:0007669"/>
    <property type="project" value="UniProtKB-KW"/>
</dbReference>
<comment type="catalytic activity">
    <reaction evidence="1">
        <text>ATP + protein L-histidine = ADP + protein N-phospho-L-histidine.</text>
        <dbReference type="EC" id="2.7.13.3"/>
    </reaction>
</comment>
<protein>
    <recommendedName>
        <fullName evidence="3">histidine kinase</fullName>
        <ecNumber evidence="3">2.7.13.3</ecNumber>
    </recommendedName>
</protein>
<feature type="transmembrane region" description="Helical" evidence="15">
    <location>
        <begin position="310"/>
        <end position="330"/>
    </location>
</feature>
<dbReference type="EC" id="2.7.13.3" evidence="3"/>
<dbReference type="Gene3D" id="3.40.50.2300">
    <property type="match status" value="1"/>
</dbReference>
<feature type="modified residue" description="4-aspartylphosphate" evidence="14">
    <location>
        <position position="651"/>
    </location>
</feature>
<evidence type="ECO:0000259" key="18">
    <source>
        <dbReference type="PROSITE" id="PS50894"/>
    </source>
</evidence>
<dbReference type="SMART" id="SM00448">
    <property type="entry name" value="REC"/>
    <property type="match status" value="1"/>
</dbReference>
<dbReference type="InterPro" id="IPR036097">
    <property type="entry name" value="HisK_dim/P_sf"/>
</dbReference>
<evidence type="ECO:0000256" key="10">
    <source>
        <dbReference type="ARBA" id="ARBA00022840"/>
    </source>
</evidence>
<gene>
    <name evidence="19" type="ORF">ACFPIB_04840</name>
</gene>
<dbReference type="Gene3D" id="3.30.565.10">
    <property type="entry name" value="Histidine kinase-like ATPase, C-terminal domain"/>
    <property type="match status" value="1"/>
</dbReference>
<evidence type="ECO:0000256" key="13">
    <source>
        <dbReference type="PROSITE-ProRule" id="PRU00110"/>
    </source>
</evidence>
<dbReference type="InterPro" id="IPR003594">
    <property type="entry name" value="HATPase_dom"/>
</dbReference>
<dbReference type="Pfam" id="PF02518">
    <property type="entry name" value="HATPase_c"/>
    <property type="match status" value="1"/>
</dbReference>
<dbReference type="PANTHER" id="PTHR43047:SF64">
    <property type="entry name" value="HISTIDINE KINASE CONTAINING CHEY-HOMOLOGOUS RECEIVER DOMAIN AND PAS DOMAIN-RELATED"/>
    <property type="match status" value="1"/>
</dbReference>
<dbReference type="SUPFAM" id="SSF47384">
    <property type="entry name" value="Homodimeric domain of signal transducing histidine kinase"/>
    <property type="match status" value="1"/>
</dbReference>
<keyword evidence="9 19" id="KW-0418">Kinase</keyword>
<proteinExistence type="predicted"/>
<feature type="domain" description="Histidine kinase" evidence="16">
    <location>
        <begin position="362"/>
        <end position="580"/>
    </location>
</feature>
<dbReference type="InterPro" id="IPR005467">
    <property type="entry name" value="His_kinase_dom"/>
</dbReference>
<evidence type="ECO:0000256" key="12">
    <source>
        <dbReference type="ARBA" id="ARBA00023136"/>
    </source>
</evidence>
<comment type="subcellular location">
    <subcellularLocation>
        <location evidence="2">Cell inner membrane</location>
        <topology evidence="2">Multi-pass membrane protein</topology>
    </subcellularLocation>
</comment>
<evidence type="ECO:0000256" key="9">
    <source>
        <dbReference type="ARBA" id="ARBA00022777"/>
    </source>
</evidence>
<dbReference type="PROSITE" id="PS50894">
    <property type="entry name" value="HPT"/>
    <property type="match status" value="1"/>
</dbReference>
<dbReference type="CDD" id="cd17546">
    <property type="entry name" value="REC_hyHK_CKI1_RcsC-like"/>
    <property type="match status" value="1"/>
</dbReference>
<dbReference type="InterPro" id="IPR001789">
    <property type="entry name" value="Sig_transdc_resp-reg_receiver"/>
</dbReference>
<evidence type="ECO:0000256" key="14">
    <source>
        <dbReference type="PROSITE-ProRule" id="PRU00169"/>
    </source>
</evidence>
<evidence type="ECO:0000256" key="5">
    <source>
        <dbReference type="ARBA" id="ARBA00022519"/>
    </source>
</evidence>
<evidence type="ECO:0000256" key="3">
    <source>
        <dbReference type="ARBA" id="ARBA00012438"/>
    </source>
</evidence>
<feature type="domain" description="HPt" evidence="18">
    <location>
        <begin position="741"/>
        <end position="836"/>
    </location>
</feature>
<accession>A0ABW0E9I6</accession>
<keyword evidence="20" id="KW-1185">Reference proteome</keyword>
<evidence type="ECO:0000256" key="4">
    <source>
        <dbReference type="ARBA" id="ARBA00022475"/>
    </source>
</evidence>
<feature type="domain" description="Response regulatory" evidence="17">
    <location>
        <begin position="602"/>
        <end position="717"/>
    </location>
</feature>
<dbReference type="Pfam" id="PF00512">
    <property type="entry name" value="HisKA"/>
    <property type="match status" value="1"/>
</dbReference>
<keyword evidence="10" id="KW-0067">ATP-binding</keyword>
<dbReference type="Gene3D" id="1.20.120.160">
    <property type="entry name" value="HPT domain"/>
    <property type="match status" value="1"/>
</dbReference>